<evidence type="ECO:0000313" key="3">
    <source>
        <dbReference type="EMBL" id="CAE7265118.1"/>
    </source>
</evidence>
<protein>
    <submittedName>
        <fullName evidence="3">PUX10 protein</fullName>
    </submittedName>
</protein>
<evidence type="ECO:0000313" key="4">
    <source>
        <dbReference type="Proteomes" id="UP000649617"/>
    </source>
</evidence>
<keyword evidence="4" id="KW-1185">Reference proteome</keyword>
<feature type="non-terminal residue" evidence="3">
    <location>
        <position position="1"/>
    </location>
</feature>
<feature type="compositionally biased region" description="Basic and acidic residues" evidence="1">
    <location>
        <begin position="78"/>
        <end position="134"/>
    </location>
</feature>
<feature type="region of interest" description="Disordered" evidence="1">
    <location>
        <begin position="36"/>
        <end position="164"/>
    </location>
</feature>
<organism evidence="3 4">
    <name type="scientific">Symbiodinium pilosum</name>
    <name type="common">Dinoflagellate</name>
    <dbReference type="NCBI Taxonomy" id="2952"/>
    <lineage>
        <taxon>Eukaryota</taxon>
        <taxon>Sar</taxon>
        <taxon>Alveolata</taxon>
        <taxon>Dinophyceae</taxon>
        <taxon>Suessiales</taxon>
        <taxon>Symbiodiniaceae</taxon>
        <taxon>Symbiodinium</taxon>
    </lineage>
</organism>
<dbReference type="CDD" id="cd01767">
    <property type="entry name" value="UBX"/>
    <property type="match status" value="1"/>
</dbReference>
<dbReference type="PROSITE" id="PS50033">
    <property type="entry name" value="UBX"/>
    <property type="match status" value="1"/>
</dbReference>
<gene>
    <name evidence="3" type="primary">PUX10</name>
    <name evidence="3" type="ORF">SPIL2461_LOCUS5686</name>
</gene>
<dbReference type="GO" id="GO:0036503">
    <property type="term" value="P:ERAD pathway"/>
    <property type="evidence" value="ECO:0007669"/>
    <property type="project" value="TreeGrafter"/>
</dbReference>
<feature type="compositionally biased region" description="Basic and acidic residues" evidence="1">
    <location>
        <begin position="62"/>
        <end position="71"/>
    </location>
</feature>
<feature type="domain" description="UBX" evidence="2">
    <location>
        <begin position="144"/>
        <end position="206"/>
    </location>
</feature>
<name>A0A812MDE1_SYMPI</name>
<reference evidence="3" key="1">
    <citation type="submission" date="2021-02" db="EMBL/GenBank/DDBJ databases">
        <authorList>
            <person name="Dougan E. K."/>
            <person name="Rhodes N."/>
            <person name="Thang M."/>
            <person name="Chan C."/>
        </authorList>
    </citation>
    <scope>NUCLEOTIDE SEQUENCE</scope>
</reference>
<dbReference type="SUPFAM" id="SSF54236">
    <property type="entry name" value="Ubiquitin-like"/>
    <property type="match status" value="1"/>
</dbReference>
<dbReference type="GO" id="GO:0005783">
    <property type="term" value="C:endoplasmic reticulum"/>
    <property type="evidence" value="ECO:0007669"/>
    <property type="project" value="TreeGrafter"/>
</dbReference>
<dbReference type="Proteomes" id="UP000649617">
    <property type="component" value="Unassembled WGS sequence"/>
</dbReference>
<dbReference type="InterPro" id="IPR001012">
    <property type="entry name" value="UBX_dom"/>
</dbReference>
<sequence length="206" mass="23961">ANRHHEYQPADISEAELMQHALRLSELEAQQRGHVVAGSLLADHPLQEDFRDEDDGSPQEAAEQRARLREEQEAEYQESLRIDRERAEQEALRLKEEEERRRQEAEELESKAKQAEAEEKARQDDIARKLEEAKSMITAEPPPDEPGRLQFQIRTPDGRRLKRAFRPEDTIGQVYAYACVEGGEVLATREFRLVETMPRRTYEDVN</sequence>
<evidence type="ECO:0000256" key="1">
    <source>
        <dbReference type="SAM" id="MobiDB-lite"/>
    </source>
</evidence>
<dbReference type="AlphaFoldDB" id="A0A812MDE1"/>
<comment type="caution">
    <text evidence="3">The sequence shown here is derived from an EMBL/GenBank/DDBJ whole genome shotgun (WGS) entry which is preliminary data.</text>
</comment>
<dbReference type="InterPro" id="IPR050730">
    <property type="entry name" value="UBX_domain-protein"/>
</dbReference>
<dbReference type="GO" id="GO:0043130">
    <property type="term" value="F:ubiquitin binding"/>
    <property type="evidence" value="ECO:0007669"/>
    <property type="project" value="TreeGrafter"/>
</dbReference>
<dbReference type="OrthoDB" id="436606at2759"/>
<evidence type="ECO:0000259" key="2">
    <source>
        <dbReference type="PROSITE" id="PS50033"/>
    </source>
</evidence>
<dbReference type="Gene3D" id="3.10.20.90">
    <property type="entry name" value="Phosphatidylinositol 3-kinase Catalytic Subunit, Chain A, domain 1"/>
    <property type="match status" value="1"/>
</dbReference>
<dbReference type="EMBL" id="CAJNIZ010008213">
    <property type="protein sequence ID" value="CAE7265118.1"/>
    <property type="molecule type" value="Genomic_DNA"/>
</dbReference>
<accession>A0A812MDE1</accession>
<dbReference type="PANTHER" id="PTHR23322">
    <property type="entry name" value="FAS-ASSOCIATED PROTEIN"/>
    <property type="match status" value="1"/>
</dbReference>
<proteinExistence type="predicted"/>
<dbReference type="Pfam" id="PF00789">
    <property type="entry name" value="UBX"/>
    <property type="match status" value="1"/>
</dbReference>
<dbReference type="PANTHER" id="PTHR23322:SF1">
    <property type="entry name" value="FAS-ASSOCIATED FACTOR 2"/>
    <property type="match status" value="1"/>
</dbReference>
<dbReference type="InterPro" id="IPR029071">
    <property type="entry name" value="Ubiquitin-like_domsf"/>
</dbReference>